<sequence length="68" mass="7321">MTGMMDISLILKMAGVGILVVVIDKVLKGAGKDDYAVITNLAGIVIILLMVINLINHLFSTVKTLFTF</sequence>
<dbReference type="AlphaFoldDB" id="A0A4U9R973"/>
<feature type="transmembrane region" description="Helical" evidence="1">
    <location>
        <begin position="7"/>
        <end position="23"/>
    </location>
</feature>
<dbReference type="InterPro" id="IPR025664">
    <property type="entry name" value="Spore_III_AC/AD"/>
</dbReference>
<name>A0A4U9R973_HATHI</name>
<keyword evidence="1" id="KW-0812">Transmembrane</keyword>
<dbReference type="EMBL" id="LR590481">
    <property type="protein sequence ID" value="VTQ88122.1"/>
    <property type="molecule type" value="Genomic_DNA"/>
</dbReference>
<dbReference type="Pfam" id="PF06686">
    <property type="entry name" value="SpoIIIAC"/>
    <property type="match status" value="1"/>
</dbReference>
<gene>
    <name evidence="2" type="ORF">NCTC503_01188</name>
</gene>
<evidence type="ECO:0000313" key="2">
    <source>
        <dbReference type="EMBL" id="VTQ88122.1"/>
    </source>
</evidence>
<dbReference type="Proteomes" id="UP000308489">
    <property type="component" value="Chromosome 1"/>
</dbReference>
<keyword evidence="1" id="KW-1133">Transmembrane helix</keyword>
<accession>A0A4U9R973</accession>
<feature type="transmembrane region" description="Helical" evidence="1">
    <location>
        <begin position="35"/>
        <end position="55"/>
    </location>
</feature>
<dbReference type="KEGG" id="hhw:NCTC503_01188"/>
<evidence type="ECO:0000256" key="1">
    <source>
        <dbReference type="SAM" id="Phobius"/>
    </source>
</evidence>
<keyword evidence="3" id="KW-1185">Reference proteome</keyword>
<dbReference type="NCBIfam" id="TIGR02848">
    <property type="entry name" value="spore_III_AC"/>
    <property type="match status" value="1"/>
</dbReference>
<organism evidence="2 3">
    <name type="scientific">Hathewaya histolytica</name>
    <name type="common">Clostridium histolyticum</name>
    <dbReference type="NCBI Taxonomy" id="1498"/>
    <lineage>
        <taxon>Bacteria</taxon>
        <taxon>Bacillati</taxon>
        <taxon>Bacillota</taxon>
        <taxon>Clostridia</taxon>
        <taxon>Eubacteriales</taxon>
        <taxon>Clostridiaceae</taxon>
        <taxon>Hathewaya</taxon>
    </lineage>
</organism>
<evidence type="ECO:0000313" key="3">
    <source>
        <dbReference type="Proteomes" id="UP000308489"/>
    </source>
</evidence>
<dbReference type="InterPro" id="IPR009570">
    <property type="entry name" value="Spore_III_AC"/>
</dbReference>
<keyword evidence="1" id="KW-0472">Membrane</keyword>
<protein>
    <submittedName>
        <fullName evidence="2">Stage III sporulation protein AC</fullName>
    </submittedName>
</protein>
<proteinExistence type="predicted"/>
<reference evidence="2 3" key="1">
    <citation type="submission" date="2019-05" db="EMBL/GenBank/DDBJ databases">
        <authorList>
            <consortium name="Pathogen Informatics"/>
        </authorList>
    </citation>
    <scope>NUCLEOTIDE SEQUENCE [LARGE SCALE GENOMIC DNA]</scope>
    <source>
        <strain evidence="2 3">NCTC503</strain>
    </source>
</reference>